<dbReference type="Proteomes" id="UP000321393">
    <property type="component" value="Unassembled WGS sequence"/>
</dbReference>
<dbReference type="OrthoDB" id="1303634at2759"/>
<protein>
    <submittedName>
        <fullName evidence="3">Uncharacterized protein</fullName>
    </submittedName>
</protein>
<evidence type="ECO:0000256" key="1">
    <source>
        <dbReference type="SAM" id="MobiDB-lite"/>
    </source>
</evidence>
<evidence type="ECO:0000313" key="3">
    <source>
        <dbReference type="EMBL" id="TYK20603.1"/>
    </source>
</evidence>
<evidence type="ECO:0000313" key="4">
    <source>
        <dbReference type="Proteomes" id="UP000321393"/>
    </source>
</evidence>
<feature type="region of interest" description="Disordered" evidence="1">
    <location>
        <begin position="327"/>
        <end position="379"/>
    </location>
</feature>
<organism evidence="3 5">
    <name type="scientific">Cucumis melo var. makuwa</name>
    <name type="common">Oriental melon</name>
    <dbReference type="NCBI Taxonomy" id="1194695"/>
    <lineage>
        <taxon>Eukaryota</taxon>
        <taxon>Viridiplantae</taxon>
        <taxon>Streptophyta</taxon>
        <taxon>Embryophyta</taxon>
        <taxon>Tracheophyta</taxon>
        <taxon>Spermatophyta</taxon>
        <taxon>Magnoliopsida</taxon>
        <taxon>eudicotyledons</taxon>
        <taxon>Gunneridae</taxon>
        <taxon>Pentapetalae</taxon>
        <taxon>rosids</taxon>
        <taxon>fabids</taxon>
        <taxon>Cucurbitales</taxon>
        <taxon>Cucurbitaceae</taxon>
        <taxon>Benincaseae</taxon>
        <taxon>Cucumis</taxon>
    </lineage>
</organism>
<dbReference type="EMBL" id="SSTD01006162">
    <property type="protein sequence ID" value="TYK20603.1"/>
    <property type="molecule type" value="Genomic_DNA"/>
</dbReference>
<reference evidence="4 5" key="1">
    <citation type="submission" date="2019-08" db="EMBL/GenBank/DDBJ databases">
        <title>Draft genome sequences of two oriental melons (Cucumis melo L. var makuwa).</title>
        <authorList>
            <person name="Kwon S.-Y."/>
        </authorList>
    </citation>
    <scope>NUCLEOTIDE SEQUENCE [LARGE SCALE GENOMIC DNA]</scope>
    <source>
        <strain evidence="5">cv. Chang Bougi</strain>
        <strain evidence="4">cv. SW 3</strain>
        <tissue evidence="3">Leaf</tissue>
    </source>
</reference>
<comment type="caution">
    <text evidence="3">The sequence shown here is derived from an EMBL/GenBank/DDBJ whole genome shotgun (WGS) entry which is preliminary data.</text>
</comment>
<dbReference type="PANTHER" id="PTHR36607">
    <property type="entry name" value="1,2-DIHYDROXY-3-KETO-5-METHYLTHIOPENTENE DIOXYGENASE 4"/>
    <property type="match status" value="1"/>
</dbReference>
<name>A0A5D3DAL3_CUCMM</name>
<proteinExistence type="predicted"/>
<accession>A0A5D3DAL3</accession>
<dbReference type="EMBL" id="SSTE01004182">
    <property type="protein sequence ID" value="KAA0062705.1"/>
    <property type="molecule type" value="Genomic_DNA"/>
</dbReference>
<sequence length="379" mass="43497">MDHFQIPVSKWISFWVTRSEVKYPKPPVRKPKKTSRPRSTHNPNGTPIKRLDWSEVELNLFLDLGVVEEHKDKTYLATLLSCWLCVFVFPDKQFSLRPEVFKVASLMAEGYTFSLAIPVLSNIYSSLHQIHDSTSSLGHSNACFPIHYVHRWLDLYFNTHYKAPTSLRGPRMVEFSGEGGAKYYTNLEARFYQDVSYDLGEKIPKANHWVICVRESTLSQVYFPAPAFHPCNHITSHYKAWWLANHGDYLQEGLQNLIDRPTPPLIKSKTTKKIEYNCDSGNKKICSSKTEEQPVEKTMEGTKCLVATSTPSAQFKFPARSGADNVRKDLLRLTTGKRPSTHTEDDRSSNDNRHWKRPKRPDKLSIDNEKPPIEVSDVA</sequence>
<feature type="compositionally biased region" description="Basic residues" evidence="1">
    <location>
        <begin position="27"/>
        <end position="39"/>
    </location>
</feature>
<feature type="compositionally biased region" description="Basic and acidic residues" evidence="1">
    <location>
        <begin position="361"/>
        <end position="372"/>
    </location>
</feature>
<dbReference type="AlphaFoldDB" id="A0A5D3DAL3"/>
<evidence type="ECO:0000313" key="5">
    <source>
        <dbReference type="Proteomes" id="UP000321947"/>
    </source>
</evidence>
<gene>
    <name evidence="3" type="ORF">E5676_scaffold132G00240</name>
    <name evidence="2" type="ORF">E6C27_scaffold382G00250</name>
</gene>
<dbReference type="PANTHER" id="PTHR36607:SF23">
    <property type="entry name" value="AMINOTRANSFERASE-LIKE PLANT MOBILE DOMAIN-CONTAINING PROTEIN"/>
    <property type="match status" value="1"/>
</dbReference>
<evidence type="ECO:0000313" key="2">
    <source>
        <dbReference type="EMBL" id="KAA0062705.1"/>
    </source>
</evidence>
<feature type="compositionally biased region" description="Basic and acidic residues" evidence="1">
    <location>
        <begin position="341"/>
        <end position="353"/>
    </location>
</feature>
<dbReference type="Proteomes" id="UP000321947">
    <property type="component" value="Unassembled WGS sequence"/>
</dbReference>
<feature type="region of interest" description="Disordered" evidence="1">
    <location>
        <begin position="25"/>
        <end position="48"/>
    </location>
</feature>